<dbReference type="Proteomes" id="UP000198224">
    <property type="component" value="Chromosome I"/>
</dbReference>
<dbReference type="GO" id="GO:0008168">
    <property type="term" value="F:methyltransferase activity"/>
    <property type="evidence" value="ECO:0007669"/>
    <property type="project" value="UniProtKB-KW"/>
</dbReference>
<dbReference type="eggNOG" id="COG2227">
    <property type="taxonomic scope" value="Bacteria"/>
</dbReference>
<dbReference type="AlphaFoldDB" id="A0A1C4XT04"/>
<gene>
    <name evidence="1" type="ORF">GA0070612_3926</name>
</gene>
<dbReference type="PANTHER" id="PTHR43861:SF6">
    <property type="entry name" value="METHYLTRANSFERASE TYPE 11"/>
    <property type="match status" value="1"/>
</dbReference>
<keyword evidence="2" id="KW-1185">Reference proteome</keyword>
<keyword evidence="1" id="KW-0808">Transferase</keyword>
<dbReference type="GO" id="GO:0032259">
    <property type="term" value="P:methylation"/>
    <property type="evidence" value="ECO:0007669"/>
    <property type="project" value="UniProtKB-KW"/>
</dbReference>
<evidence type="ECO:0000313" key="2">
    <source>
        <dbReference type="Proteomes" id="UP000198224"/>
    </source>
</evidence>
<organism evidence="1 2">
    <name type="scientific">Micromonospora chokoriensis</name>
    <dbReference type="NCBI Taxonomy" id="356851"/>
    <lineage>
        <taxon>Bacteria</taxon>
        <taxon>Bacillati</taxon>
        <taxon>Actinomycetota</taxon>
        <taxon>Actinomycetes</taxon>
        <taxon>Micromonosporales</taxon>
        <taxon>Micromonosporaceae</taxon>
        <taxon>Micromonospora</taxon>
    </lineage>
</organism>
<accession>A0A1C4XT04</accession>
<dbReference type="InterPro" id="IPR029063">
    <property type="entry name" value="SAM-dependent_MTases_sf"/>
</dbReference>
<name>A0A1C4XT04_9ACTN</name>
<protein>
    <submittedName>
        <fullName evidence="1">2-polyprenyl-3-methyl-5-hydroxy-6-metoxy-1,4-benzoquinol methylase</fullName>
    </submittedName>
</protein>
<dbReference type="Pfam" id="PF13489">
    <property type="entry name" value="Methyltransf_23"/>
    <property type="match status" value="1"/>
</dbReference>
<sequence>MKLDGMELVRCQLCGRAGGHTPTLGELLWSCPDCGFVWTAGSAPAPEELYDEAYYTTDGYQDYFASAGQRRFEASRRLRWLLSTVRPTVLLEAGCAGGYFLEAAHHAGITASGIEVSHAAAQFARDHLHMPVRQGYFETIAPTLTADVVCAFHVLEHVEDPRAFLHAAHTTLTPGGWLALEVPNIASAAARRLGTAWPAIAPAYHRWHFTPDTLSRMLVESGFRVISHDTVFSRFYWRPAGRLRNARDLLVADLAASRSPRVTHPQLGDLLRIFARRDDRAVS</sequence>
<dbReference type="Gene3D" id="3.40.50.150">
    <property type="entry name" value="Vaccinia Virus protein VP39"/>
    <property type="match status" value="1"/>
</dbReference>
<proteinExistence type="predicted"/>
<dbReference type="EMBL" id="LT607409">
    <property type="protein sequence ID" value="SCF11639.1"/>
    <property type="molecule type" value="Genomic_DNA"/>
</dbReference>
<reference evidence="2" key="1">
    <citation type="submission" date="2016-06" db="EMBL/GenBank/DDBJ databases">
        <authorList>
            <person name="Varghese N."/>
            <person name="Submissions Spin"/>
        </authorList>
    </citation>
    <scope>NUCLEOTIDE SEQUENCE [LARGE SCALE GENOMIC DNA]</scope>
    <source>
        <strain evidence="2">DSM 45160</strain>
    </source>
</reference>
<dbReference type="CDD" id="cd02440">
    <property type="entry name" value="AdoMet_MTases"/>
    <property type="match status" value="1"/>
</dbReference>
<keyword evidence="1" id="KW-0489">Methyltransferase</keyword>
<dbReference type="SUPFAM" id="SSF53335">
    <property type="entry name" value="S-adenosyl-L-methionine-dependent methyltransferases"/>
    <property type="match status" value="1"/>
</dbReference>
<dbReference type="PANTHER" id="PTHR43861">
    <property type="entry name" value="TRANS-ACONITATE 2-METHYLTRANSFERASE-RELATED"/>
    <property type="match status" value="1"/>
</dbReference>
<evidence type="ECO:0000313" key="1">
    <source>
        <dbReference type="EMBL" id="SCF11639.1"/>
    </source>
</evidence>
<dbReference type="RefSeq" id="WP_088989222.1">
    <property type="nucleotide sequence ID" value="NZ_LT607409.1"/>
</dbReference>